<comment type="caution">
    <text evidence="4">The sequence shown here is derived from an EMBL/GenBank/DDBJ whole genome shotgun (WGS) entry which is preliminary data.</text>
</comment>
<feature type="transmembrane region" description="Helical" evidence="2">
    <location>
        <begin position="12"/>
        <end position="31"/>
    </location>
</feature>
<evidence type="ECO:0000259" key="3">
    <source>
        <dbReference type="Pfam" id="PF13406"/>
    </source>
</evidence>
<dbReference type="STRING" id="1797299.A3A25_01490"/>
<feature type="domain" description="Transglycosylase SLT" evidence="3">
    <location>
        <begin position="268"/>
        <end position="390"/>
    </location>
</feature>
<dbReference type="Pfam" id="PF13406">
    <property type="entry name" value="SLT_2"/>
    <property type="match status" value="1"/>
</dbReference>
<reference evidence="4 5" key="1">
    <citation type="journal article" date="2016" name="Nat. Commun.">
        <title>Thousands of microbial genomes shed light on interconnected biogeochemical processes in an aquifer system.</title>
        <authorList>
            <person name="Anantharaman K."/>
            <person name="Brown C.T."/>
            <person name="Hug L.A."/>
            <person name="Sharon I."/>
            <person name="Castelle C.J."/>
            <person name="Probst A.J."/>
            <person name="Thomas B.C."/>
            <person name="Singh A."/>
            <person name="Wilkins M.J."/>
            <person name="Karaoz U."/>
            <person name="Brodie E.L."/>
            <person name="Williams K.H."/>
            <person name="Hubbard S.S."/>
            <person name="Banfield J.F."/>
        </authorList>
    </citation>
    <scope>NUCLEOTIDE SEQUENCE [LARGE SCALE GENOMIC DNA]</scope>
</reference>
<keyword evidence="2" id="KW-1133">Transmembrane helix</keyword>
<feature type="coiled-coil region" evidence="1">
    <location>
        <begin position="159"/>
        <end position="200"/>
    </location>
</feature>
<dbReference type="Gene3D" id="1.10.530.10">
    <property type="match status" value="1"/>
</dbReference>
<evidence type="ECO:0000256" key="1">
    <source>
        <dbReference type="SAM" id="Coils"/>
    </source>
</evidence>
<organism evidence="4 5">
    <name type="scientific">Candidatus Azambacteria bacterium RIFCSPLOWO2_01_FULL_46_26</name>
    <dbReference type="NCBI Taxonomy" id="1797299"/>
    <lineage>
        <taxon>Bacteria</taxon>
        <taxon>Candidatus Azamiibacteriota</taxon>
    </lineage>
</organism>
<sequence length="442" mass="49927">MNFRTKTLNFKKAIIIYGFLVLGIFLPFLALNAQTVEDRRNELKQALEVLDAQIQELNDSIAGGKQQSATLQKEINILKNEAKKIELEIKQLDLAIAEARLEIDEKDKEIDQIEKKLSSRKTTLAEFLRKINEADQASLFEIVLSHKKFSDFFNKINAVQDLHREIKEFFEKTQALKKKTEEEKEDAEEQKRQYERLRSIQGVKKSDLTEKRGQQETLLSRTKGRESEYKKSIVQKQKDAASIRSQLFLLAGSAAIPFEKAIEYANFAFQKTGIRPAFLLGVFKVESEMGANVGKGNWREDLSHPRCASQRKAFEQITAELGLNPDLMPVSKTAWYGYCGGAMGPAQFMPATWLGYKSKIAALSGHNPPNPWDPQDAFIAAALLLKNNGGAGGPANEKTAALKYLAGANWQKTAYQFYGNEVMSYAREYQEQIEILQSLASR</sequence>
<evidence type="ECO:0000313" key="5">
    <source>
        <dbReference type="Proteomes" id="UP000178969"/>
    </source>
</evidence>
<evidence type="ECO:0000256" key="2">
    <source>
        <dbReference type="SAM" id="Phobius"/>
    </source>
</evidence>
<evidence type="ECO:0000313" key="4">
    <source>
        <dbReference type="EMBL" id="OGD38191.1"/>
    </source>
</evidence>
<dbReference type="InterPro" id="IPR023346">
    <property type="entry name" value="Lysozyme-like_dom_sf"/>
</dbReference>
<proteinExistence type="predicted"/>
<dbReference type="SUPFAM" id="SSF53955">
    <property type="entry name" value="Lysozyme-like"/>
    <property type="match status" value="1"/>
</dbReference>
<feature type="coiled-coil region" evidence="1">
    <location>
        <begin position="33"/>
        <end position="116"/>
    </location>
</feature>
<name>A0A1F5C5R5_9BACT</name>
<dbReference type="Gene3D" id="6.10.250.3150">
    <property type="match status" value="1"/>
</dbReference>
<dbReference type="EMBL" id="MEYT01000048">
    <property type="protein sequence ID" value="OGD38191.1"/>
    <property type="molecule type" value="Genomic_DNA"/>
</dbReference>
<dbReference type="AlphaFoldDB" id="A0A1F5C5R5"/>
<dbReference type="Proteomes" id="UP000178969">
    <property type="component" value="Unassembled WGS sequence"/>
</dbReference>
<keyword evidence="2" id="KW-0472">Membrane</keyword>
<protein>
    <recommendedName>
        <fullName evidence="3">Transglycosylase SLT domain-containing protein</fullName>
    </recommendedName>
</protein>
<dbReference type="InterPro" id="IPR031304">
    <property type="entry name" value="SLT_2"/>
</dbReference>
<gene>
    <name evidence="4" type="ORF">A3A25_01490</name>
</gene>
<accession>A0A1F5C5R5</accession>
<keyword evidence="2" id="KW-0812">Transmembrane</keyword>
<keyword evidence="1" id="KW-0175">Coiled coil</keyword>